<dbReference type="Gene3D" id="1.10.45.10">
    <property type="entry name" value="Vanillyl-alcohol Oxidase, Chain A, domain 4"/>
    <property type="match status" value="1"/>
</dbReference>
<dbReference type="Pfam" id="PF02913">
    <property type="entry name" value="FAD-oxidase_C"/>
    <property type="match status" value="1"/>
</dbReference>
<feature type="domain" description="FAD-binding PCMH-type" evidence="6">
    <location>
        <begin position="38"/>
        <end position="217"/>
    </location>
</feature>
<accession>A0A0A0EPT8</accession>
<keyword evidence="4" id="KW-0274">FAD</keyword>
<dbReference type="PANTHER" id="PTHR42934">
    <property type="entry name" value="GLYCOLATE OXIDASE SUBUNIT GLCD"/>
    <property type="match status" value="1"/>
</dbReference>
<dbReference type="RefSeq" id="WP_036191948.1">
    <property type="nucleotide sequence ID" value="NZ_AVPS01000001.1"/>
</dbReference>
<reference evidence="7 8" key="1">
    <citation type="submission" date="2013-08" db="EMBL/GenBank/DDBJ databases">
        <title>Genome sequencing of Lysobacter.</title>
        <authorList>
            <person name="Zhang S."/>
            <person name="Wang G."/>
        </authorList>
    </citation>
    <scope>NUCLEOTIDE SEQUENCE [LARGE SCALE GENOMIC DNA]</scope>
    <source>
        <strain evidence="7 8">Ko07</strain>
    </source>
</reference>
<evidence type="ECO:0000256" key="1">
    <source>
        <dbReference type="ARBA" id="ARBA00001974"/>
    </source>
</evidence>
<keyword evidence="7" id="KW-0808">Transferase</keyword>
<dbReference type="FunFam" id="1.10.45.10:FF:000001">
    <property type="entry name" value="D-lactate dehydrogenase mitochondrial"/>
    <property type="match status" value="1"/>
</dbReference>
<evidence type="ECO:0000256" key="4">
    <source>
        <dbReference type="ARBA" id="ARBA00022827"/>
    </source>
</evidence>
<keyword evidence="8" id="KW-1185">Reference proteome</keyword>
<dbReference type="GO" id="GO:0032259">
    <property type="term" value="P:methylation"/>
    <property type="evidence" value="ECO:0007669"/>
    <property type="project" value="UniProtKB-KW"/>
</dbReference>
<comment type="cofactor">
    <cofactor evidence="1">
        <name>FAD</name>
        <dbReference type="ChEBI" id="CHEBI:57692"/>
    </cofactor>
</comment>
<evidence type="ECO:0000256" key="5">
    <source>
        <dbReference type="ARBA" id="ARBA00023002"/>
    </source>
</evidence>
<dbReference type="eggNOG" id="COG0277">
    <property type="taxonomic scope" value="Bacteria"/>
</dbReference>
<protein>
    <submittedName>
        <fullName evidence="7">Dimethylmenaquinone methyltransferase</fullName>
    </submittedName>
</protein>
<dbReference type="Pfam" id="PF01565">
    <property type="entry name" value="FAD_binding_4"/>
    <property type="match status" value="1"/>
</dbReference>
<dbReference type="AlphaFoldDB" id="A0A0A0EPT8"/>
<dbReference type="InterPro" id="IPR004113">
    <property type="entry name" value="FAD-bd_oxidored_4_C"/>
</dbReference>
<dbReference type="InterPro" id="IPR051914">
    <property type="entry name" value="FAD-linked_OxidoTrans_Type4"/>
</dbReference>
<dbReference type="EMBL" id="AVPS01000001">
    <property type="protein sequence ID" value="KGM52996.1"/>
    <property type="molecule type" value="Genomic_DNA"/>
</dbReference>
<evidence type="ECO:0000256" key="2">
    <source>
        <dbReference type="ARBA" id="ARBA00008000"/>
    </source>
</evidence>
<dbReference type="SUPFAM" id="SSF55103">
    <property type="entry name" value="FAD-linked oxidases, C-terminal domain"/>
    <property type="match status" value="1"/>
</dbReference>
<keyword evidence="5" id="KW-0560">Oxidoreductase</keyword>
<keyword evidence="3" id="KW-0285">Flavoprotein</keyword>
<dbReference type="PROSITE" id="PS51387">
    <property type="entry name" value="FAD_PCMH"/>
    <property type="match status" value="1"/>
</dbReference>
<evidence type="ECO:0000256" key="3">
    <source>
        <dbReference type="ARBA" id="ARBA00022630"/>
    </source>
</evidence>
<dbReference type="GO" id="GO:0071949">
    <property type="term" value="F:FAD binding"/>
    <property type="evidence" value="ECO:0007669"/>
    <property type="project" value="InterPro"/>
</dbReference>
<dbReference type="InterPro" id="IPR036318">
    <property type="entry name" value="FAD-bd_PCMH-like_sf"/>
</dbReference>
<dbReference type="OrthoDB" id="9811557at2"/>
<dbReference type="GO" id="GO:0008168">
    <property type="term" value="F:methyltransferase activity"/>
    <property type="evidence" value="ECO:0007669"/>
    <property type="project" value="UniProtKB-KW"/>
</dbReference>
<dbReference type="Proteomes" id="UP000030017">
    <property type="component" value="Unassembled WGS sequence"/>
</dbReference>
<sequence>MTTPLPSSLHRDMTDLLGAGWLVDDSERLAYAYDNSRRLALPDAVALPTSTAQVIALVRACRAHRIPLVARGRGTNTTGAAVPVQGGVVVSFERMDAILDIRPGDRCAVVQPGVLNGDLQTALAPHGLFWPPDPTSAAFSTVGGNLACNAGGPRAVKYGASRDNVLALTAVTGAGELIHCGTATTKGSTGYDLQRLLVGSEGTLALIVEASLRLTPLPSARRALRAIYRDVSSAARAVARLMAQPVTPSMLEFMDAQAVRLARDVGGAELPHDAGALLMIEADGDADRLPHDIEALMRAAEGDGLVALDDAADEAARAQLWAARKSLSPALRTLAPGKINEDVVVPVSRIPELVDGVQRLSRECGLPIVCFGHAGNGNLHVNLMYDPADGDQSARANATMAEVFTLAISLGGTLSGEHGIGLAKRDFMPRAVTPPTLALMRQIKTAFDPDGILNPGKLLPP</sequence>
<keyword evidence="7" id="KW-0489">Methyltransferase</keyword>
<dbReference type="InterPro" id="IPR016171">
    <property type="entry name" value="Vanillyl_alc_oxidase_C-sub2"/>
</dbReference>
<organism evidence="7 8">
    <name type="scientific">Lysobacter concretionis Ko07 = DSM 16239</name>
    <dbReference type="NCBI Taxonomy" id="1122185"/>
    <lineage>
        <taxon>Bacteria</taxon>
        <taxon>Pseudomonadati</taxon>
        <taxon>Pseudomonadota</taxon>
        <taxon>Gammaproteobacteria</taxon>
        <taxon>Lysobacterales</taxon>
        <taxon>Lysobacteraceae</taxon>
        <taxon>Novilysobacter</taxon>
    </lineage>
</organism>
<comment type="similarity">
    <text evidence="2">Belongs to the FAD-binding oxidoreductase/transferase type 4 family.</text>
</comment>
<dbReference type="SUPFAM" id="SSF56176">
    <property type="entry name" value="FAD-binding/transporter-associated domain-like"/>
    <property type="match status" value="1"/>
</dbReference>
<dbReference type="GO" id="GO:0016491">
    <property type="term" value="F:oxidoreductase activity"/>
    <property type="evidence" value="ECO:0007669"/>
    <property type="project" value="UniProtKB-KW"/>
</dbReference>
<dbReference type="InterPro" id="IPR016164">
    <property type="entry name" value="FAD-linked_Oxase-like_C"/>
</dbReference>
<name>A0A0A0EPT8_9GAMM</name>
<dbReference type="InterPro" id="IPR016169">
    <property type="entry name" value="FAD-bd_PCMH_sub2"/>
</dbReference>
<dbReference type="InterPro" id="IPR016166">
    <property type="entry name" value="FAD-bd_PCMH"/>
</dbReference>
<dbReference type="Gene3D" id="3.30.70.2740">
    <property type="match status" value="1"/>
</dbReference>
<dbReference type="STRING" id="1122185.N792_01875"/>
<evidence type="ECO:0000259" key="6">
    <source>
        <dbReference type="PROSITE" id="PS51387"/>
    </source>
</evidence>
<dbReference type="InterPro" id="IPR006094">
    <property type="entry name" value="Oxid_FAD_bind_N"/>
</dbReference>
<evidence type="ECO:0000313" key="7">
    <source>
        <dbReference type="EMBL" id="KGM52996.1"/>
    </source>
</evidence>
<gene>
    <name evidence="7" type="ORF">N792_01875</name>
</gene>
<dbReference type="FunFam" id="3.30.70.2740:FF:000001">
    <property type="entry name" value="D-lactate dehydrogenase mitochondrial"/>
    <property type="match status" value="1"/>
</dbReference>
<evidence type="ECO:0000313" key="8">
    <source>
        <dbReference type="Proteomes" id="UP000030017"/>
    </source>
</evidence>
<dbReference type="Gene3D" id="3.30.465.10">
    <property type="match status" value="1"/>
</dbReference>
<proteinExistence type="inferred from homology"/>
<dbReference type="PANTHER" id="PTHR42934:SF2">
    <property type="entry name" value="GLYCOLATE OXIDASE SUBUNIT GLCD"/>
    <property type="match status" value="1"/>
</dbReference>
<comment type="caution">
    <text evidence="7">The sequence shown here is derived from an EMBL/GenBank/DDBJ whole genome shotgun (WGS) entry which is preliminary data.</text>
</comment>